<dbReference type="KEGG" id="jre:108993603"/>
<sequence>MIHALFTKEDAKLINEIPLSPYPKPDRLIWRCTTLGEFSARSAYHLLAELDIQQLGKSSNQSNPHDPWTKLWNLRIPNTAKTFLWKACLNALPTRANLLKRKTLEEPVCPICIQQPETIEHILWDCPSTRDVWSHSTRKLQNSSPHFHQFKDLVASFMETLEHEELMSFSLISWLIWKRSNDMVFKDLFLHPMAITQQSAHLVEELQQNPQQTTSASTRQQPYMWEATPQGRVKLNWDEALDKRACKMGVGVVIRGSEGQILATLRMQHHLYPDHFLAEALATLQASLFYKYVGYSNVIMEGDSLQVVNDLNSTSDSITYAGQFIVDTRYNLNNFCDWSPSIVTSYAVGDSKIVGPTRGDIRTRRVIGLGEATSCGGERALFALVPVSSFVPIESICLCVEGNKKLSLTSHILAAAAQARRRRALVA</sequence>
<evidence type="ECO:0000313" key="1">
    <source>
        <dbReference type="Proteomes" id="UP000235220"/>
    </source>
</evidence>
<dbReference type="InterPro" id="IPR002156">
    <property type="entry name" value="RNaseH_domain"/>
</dbReference>
<accession>A0A2I4EXL1</accession>
<evidence type="ECO:0000313" key="2">
    <source>
        <dbReference type="RefSeq" id="XP_018824134.2"/>
    </source>
</evidence>
<dbReference type="PANTHER" id="PTHR47074:SF48">
    <property type="entry name" value="POLYNUCLEOTIDYL TRANSFERASE, RIBONUCLEASE H-LIKE SUPERFAMILY PROTEIN"/>
    <property type="match status" value="1"/>
</dbReference>
<keyword evidence="1" id="KW-1185">Reference proteome</keyword>
<organism evidence="1 2">
    <name type="scientific">Juglans regia</name>
    <name type="common">English walnut</name>
    <dbReference type="NCBI Taxonomy" id="51240"/>
    <lineage>
        <taxon>Eukaryota</taxon>
        <taxon>Viridiplantae</taxon>
        <taxon>Streptophyta</taxon>
        <taxon>Embryophyta</taxon>
        <taxon>Tracheophyta</taxon>
        <taxon>Spermatophyta</taxon>
        <taxon>Magnoliopsida</taxon>
        <taxon>eudicotyledons</taxon>
        <taxon>Gunneridae</taxon>
        <taxon>Pentapetalae</taxon>
        <taxon>rosids</taxon>
        <taxon>fabids</taxon>
        <taxon>Fagales</taxon>
        <taxon>Juglandaceae</taxon>
        <taxon>Juglans</taxon>
    </lineage>
</organism>
<name>A0A2I4EXL1_JUGRE</name>
<proteinExistence type="predicted"/>
<dbReference type="Pfam" id="PF13966">
    <property type="entry name" value="zf-RVT"/>
    <property type="match status" value="1"/>
</dbReference>
<dbReference type="InterPro" id="IPR052929">
    <property type="entry name" value="RNase_H-like_EbsB-rel"/>
</dbReference>
<dbReference type="Pfam" id="PF13456">
    <property type="entry name" value="RVT_3"/>
    <property type="match status" value="1"/>
</dbReference>
<dbReference type="OrthoDB" id="1717299at2759"/>
<dbReference type="InterPro" id="IPR026960">
    <property type="entry name" value="RVT-Znf"/>
</dbReference>
<dbReference type="AlphaFoldDB" id="A0A2I4EXL1"/>
<dbReference type="GeneID" id="108993603"/>
<dbReference type="Proteomes" id="UP000235220">
    <property type="component" value="Chromosome 11"/>
</dbReference>
<gene>
    <name evidence="2" type="primary">LOC108993603</name>
</gene>
<protein>
    <submittedName>
        <fullName evidence="2">Uncharacterized protein LOC108993603</fullName>
    </submittedName>
</protein>
<reference evidence="2" key="1">
    <citation type="submission" date="2025-08" db="UniProtKB">
        <authorList>
            <consortium name="RefSeq"/>
        </authorList>
    </citation>
    <scope>IDENTIFICATION</scope>
    <source>
        <tissue evidence="2">Leaves</tissue>
    </source>
</reference>
<dbReference type="RefSeq" id="XP_018824134.2">
    <property type="nucleotide sequence ID" value="XM_018968589.2"/>
</dbReference>
<dbReference type="GO" id="GO:0003676">
    <property type="term" value="F:nucleic acid binding"/>
    <property type="evidence" value="ECO:0007669"/>
    <property type="project" value="InterPro"/>
</dbReference>
<dbReference type="PANTHER" id="PTHR47074">
    <property type="entry name" value="BNAC02G40300D PROTEIN"/>
    <property type="match status" value="1"/>
</dbReference>
<dbReference type="Gramene" id="Jr11_10600_p1">
    <property type="protein sequence ID" value="cds.Jr11_10600_p1"/>
    <property type="gene ID" value="Jr11_10600"/>
</dbReference>
<dbReference type="GO" id="GO:0004523">
    <property type="term" value="F:RNA-DNA hybrid ribonuclease activity"/>
    <property type="evidence" value="ECO:0007669"/>
    <property type="project" value="InterPro"/>
</dbReference>